<reference evidence="2" key="1">
    <citation type="submission" date="2024-07" db="EMBL/GenBank/DDBJ databases">
        <authorList>
            <person name="Yu S.T."/>
        </authorList>
    </citation>
    <scope>NUCLEOTIDE SEQUENCE</scope>
    <source>
        <strain evidence="2">R39</strain>
    </source>
</reference>
<protein>
    <submittedName>
        <fullName evidence="2">Uncharacterized protein</fullName>
    </submittedName>
</protein>
<evidence type="ECO:0000256" key="1">
    <source>
        <dbReference type="SAM" id="Phobius"/>
    </source>
</evidence>
<gene>
    <name evidence="2" type="ORF">AB5J52_29525</name>
</gene>
<proteinExistence type="predicted"/>
<keyword evidence="1" id="KW-1133">Transmembrane helix</keyword>
<keyword evidence="1" id="KW-0812">Transmembrane</keyword>
<keyword evidence="1" id="KW-0472">Membrane</keyword>
<evidence type="ECO:0000313" key="2">
    <source>
        <dbReference type="EMBL" id="XDQ46064.1"/>
    </source>
</evidence>
<dbReference type="EMBL" id="CP163441">
    <property type="protein sequence ID" value="XDQ46064.1"/>
    <property type="molecule type" value="Genomic_DNA"/>
</dbReference>
<accession>A0AB39QTZ4</accession>
<dbReference type="RefSeq" id="WP_369224962.1">
    <property type="nucleotide sequence ID" value="NZ_CP163441.1"/>
</dbReference>
<name>A0AB39QTZ4_9ACTN</name>
<organism evidence="2">
    <name type="scientific">Streptomyces sp. R39</name>
    <dbReference type="NCBI Taxonomy" id="3238631"/>
    <lineage>
        <taxon>Bacteria</taxon>
        <taxon>Bacillati</taxon>
        <taxon>Actinomycetota</taxon>
        <taxon>Actinomycetes</taxon>
        <taxon>Kitasatosporales</taxon>
        <taxon>Streptomycetaceae</taxon>
        <taxon>Streptomyces</taxon>
    </lineage>
</organism>
<feature type="transmembrane region" description="Helical" evidence="1">
    <location>
        <begin position="6"/>
        <end position="25"/>
    </location>
</feature>
<sequence length="207" mass="22440">MGTVAVIDLVVGMISSAYAFFKEIGRDVNGIRNRVKIGKIVAVFLSAVLMSTILLVAGHVIQLPLWMTGETEQDLGGVDLAAYCNSYGFGAAIDQGCESGINLGSACDWSHNTKGSHIKFSSPSPKSGLCYTANGHLLGGISDMDGYCKYRFKFIVTVTSTSQPPHTWNCETSVNPDLVCGWQYQKRAVAARLNDAGHLRCYERKHI</sequence>
<feature type="transmembrane region" description="Helical" evidence="1">
    <location>
        <begin position="37"/>
        <end position="61"/>
    </location>
</feature>
<dbReference type="AlphaFoldDB" id="A0AB39QTZ4"/>